<dbReference type="InterPro" id="IPR036974">
    <property type="entry name" value="PUA_sf"/>
</dbReference>
<dbReference type="EMBL" id="CP036172">
    <property type="protein sequence ID" value="QSZ68272.1"/>
    <property type="molecule type" value="Genomic_DNA"/>
</dbReference>
<dbReference type="Gene3D" id="3.20.20.105">
    <property type="entry name" value="Queuine tRNA-ribosyltransferase-like"/>
    <property type="match status" value="1"/>
</dbReference>
<keyword evidence="6" id="KW-1185">Reference proteome</keyword>
<dbReference type="GeneID" id="76425224"/>
<gene>
    <name evidence="5" type="ORF">RJ40_12595</name>
</gene>
<dbReference type="GO" id="GO:0002099">
    <property type="term" value="P:tRNA wobble guanine modification"/>
    <property type="evidence" value="ECO:0007669"/>
    <property type="project" value="TreeGrafter"/>
</dbReference>
<dbReference type="Gene3D" id="3.40.50.10630">
    <property type="entry name" value="Uracil-DNA glycosylase-like"/>
    <property type="match status" value="1"/>
</dbReference>
<dbReference type="InterPro" id="IPR050076">
    <property type="entry name" value="ArchSynthase1/Queuine_TRR"/>
</dbReference>
<dbReference type="GO" id="GO:0003723">
    <property type="term" value="F:RNA binding"/>
    <property type="evidence" value="ECO:0007669"/>
    <property type="project" value="InterPro"/>
</dbReference>
<dbReference type="InterPro" id="IPR036511">
    <property type="entry name" value="TGT-like_sf"/>
</dbReference>
<dbReference type="SUPFAM" id="SSF52141">
    <property type="entry name" value="Uracil-DNA glycosylase-like"/>
    <property type="match status" value="1"/>
</dbReference>
<dbReference type="SMART" id="SM00359">
    <property type="entry name" value="PUA"/>
    <property type="match status" value="1"/>
</dbReference>
<dbReference type="InterPro" id="IPR015947">
    <property type="entry name" value="PUA-like_sf"/>
</dbReference>
<evidence type="ECO:0000313" key="5">
    <source>
        <dbReference type="EMBL" id="QSZ68272.1"/>
    </source>
</evidence>
<dbReference type="NCBIfam" id="TIGR00451">
    <property type="entry name" value="unchar_dom_2"/>
    <property type="match status" value="1"/>
</dbReference>
<dbReference type="InterPro" id="IPR002478">
    <property type="entry name" value="PUA"/>
</dbReference>
<comment type="similarity">
    <text evidence="2">Belongs to the archaeosine synthase type 1 family.</text>
</comment>
<dbReference type="UniPathway" id="UPA00393"/>
<dbReference type="PANTHER" id="PTHR46499:SF2">
    <property type="entry name" value="ARCHAEOSINE SYNTHASE"/>
    <property type="match status" value="1"/>
</dbReference>
<dbReference type="PROSITE" id="PS50890">
    <property type="entry name" value="PUA"/>
    <property type="match status" value="1"/>
</dbReference>
<evidence type="ECO:0000256" key="3">
    <source>
        <dbReference type="ARBA" id="ARBA00022694"/>
    </source>
</evidence>
<dbReference type="AlphaFoldDB" id="A0A8A3S8B0"/>
<dbReference type="InterPro" id="IPR004521">
    <property type="entry name" value="Uncharacterised_CHP00451"/>
</dbReference>
<dbReference type="InterPro" id="IPR040777">
    <property type="entry name" value="DUF5591"/>
</dbReference>
<dbReference type="CDD" id="cd21149">
    <property type="entry name" value="PUA_archaeosine_TGT"/>
    <property type="match status" value="1"/>
</dbReference>
<organism evidence="5 6">
    <name type="scientific">Methanofollis aquaemaris</name>
    <dbReference type="NCBI Taxonomy" id="126734"/>
    <lineage>
        <taxon>Archaea</taxon>
        <taxon>Methanobacteriati</taxon>
        <taxon>Methanobacteriota</taxon>
        <taxon>Stenosarchaea group</taxon>
        <taxon>Methanomicrobia</taxon>
        <taxon>Methanomicrobiales</taxon>
        <taxon>Methanomicrobiaceae</taxon>
        <taxon>Methanofollis</taxon>
    </lineage>
</organism>
<reference evidence="5" key="2">
    <citation type="submission" date="2019-02" db="EMBL/GenBank/DDBJ databases">
        <authorList>
            <person name="Chen S.-C."/>
            <person name="Chien H.-H."/>
            <person name="Lai M.-C."/>
        </authorList>
    </citation>
    <scope>NUCLEOTIDE SEQUENCE</scope>
    <source>
        <strain evidence="5">N2F9704</strain>
    </source>
</reference>
<reference evidence="5" key="1">
    <citation type="journal article" date="2001" name="Int. J. Syst. Evol. Microbiol.">
        <title>Methanofollis aquaemaris sp. nov., a methanogen isolated from an aquaculture fish pond.</title>
        <authorList>
            <person name="Lai M.C."/>
            <person name="Chen S.C."/>
        </authorList>
    </citation>
    <scope>NUCLEOTIDE SEQUENCE</scope>
    <source>
        <strain evidence="5">N2F9704</strain>
    </source>
</reference>
<evidence type="ECO:0000256" key="1">
    <source>
        <dbReference type="ARBA" id="ARBA00005030"/>
    </source>
</evidence>
<dbReference type="Gene3D" id="2.30.130.10">
    <property type="entry name" value="PUA domain"/>
    <property type="match status" value="1"/>
</dbReference>
<dbReference type="InterPro" id="IPR036895">
    <property type="entry name" value="Uracil-DNA_glycosylase-like_sf"/>
</dbReference>
<dbReference type="PANTHER" id="PTHR46499">
    <property type="entry name" value="QUEUINE TRNA-RIBOSYLTRANSFERASE"/>
    <property type="match status" value="1"/>
</dbReference>
<dbReference type="InterPro" id="IPR053418">
    <property type="entry name" value="Archaeosine_synthase_1"/>
</dbReference>
<dbReference type="NCBIfam" id="NF040592">
    <property type="entry name" value="tRNA_mod_ArcS"/>
    <property type="match status" value="1"/>
</dbReference>
<dbReference type="SUPFAM" id="SSF51713">
    <property type="entry name" value="tRNA-guanine transglycosylase"/>
    <property type="match status" value="1"/>
</dbReference>
<sequence length="548" mass="59306">MKAFFEVKNRDGMARAGTFTVGEKVHQTPTALDLEEVYPSLAAMTHTNVPLTADQAFVDEYLVQPEEEEVRIVQPLRGEAAAGGCALVANWQTLLERPRDYVATLAALRGAVPPDAAWYAPAAALPSNVPFLVYTGFDLFDFVGVDLMTARGLFCTPEGEIPVAEVEEGTCRCAGCEAGDLGLHNRLALLSACATARQFIGKEQLRELVEMRCRLDANQVTALRLIDQEYTMAEAAAPAARPCRLLANAGESMERAEVKRFAARVVERYVPPRDDVAVLLPCSARKPYSTSQSHQKFVRTIDGRAHEVIITSPLGVVPRELEGVYPAGHYDVPVTGYWDREECGLLAGFLTDYLKAHPYQRVIAHLEGGALEVARTAAAACGIELEETVVAGRPTAPASLAALDEALAGGWKKRSTPVAGMLAWQFGEQVETKGMQVKGKPWRRAVFKGKTILFNIDPETGLYKPTLNGWEHLHGYRVEIDDFVPRGDVLAPGVTGADPRIRAGDEVLVVGPSAMATGRAAMGAAEMVGARRGVAVKVRKVKSLKSES</sequence>
<comment type="pathway">
    <text evidence="1">tRNA modification; archaeosine-tRNA biosynthesis.</text>
</comment>
<dbReference type="GO" id="GO:0005737">
    <property type="term" value="C:cytoplasm"/>
    <property type="evidence" value="ECO:0007669"/>
    <property type="project" value="TreeGrafter"/>
</dbReference>
<dbReference type="Pfam" id="PF17884">
    <property type="entry name" value="DUF5591"/>
    <property type="match status" value="1"/>
</dbReference>
<protein>
    <submittedName>
        <fullName evidence="5">Pseudouridine synthase</fullName>
    </submittedName>
</protein>
<keyword evidence="3" id="KW-0819">tRNA processing</keyword>
<proteinExistence type="inferred from homology"/>
<dbReference type="Proteomes" id="UP001042704">
    <property type="component" value="Chromosome"/>
</dbReference>
<feature type="domain" description="PUA" evidence="4">
    <location>
        <begin position="476"/>
        <end position="543"/>
    </location>
</feature>
<dbReference type="RefSeq" id="WP_265581228.1">
    <property type="nucleotide sequence ID" value="NZ_CP036172.1"/>
</dbReference>
<dbReference type="SUPFAM" id="SSF88697">
    <property type="entry name" value="PUA domain-like"/>
    <property type="match status" value="1"/>
</dbReference>
<dbReference type="Pfam" id="PF01472">
    <property type="entry name" value="PUA"/>
    <property type="match status" value="1"/>
</dbReference>
<evidence type="ECO:0000259" key="4">
    <source>
        <dbReference type="SMART" id="SM00359"/>
    </source>
</evidence>
<evidence type="ECO:0000256" key="2">
    <source>
        <dbReference type="ARBA" id="ARBA00008906"/>
    </source>
</evidence>
<evidence type="ECO:0000313" key="6">
    <source>
        <dbReference type="Proteomes" id="UP001042704"/>
    </source>
</evidence>
<accession>A0A8A3S8B0</accession>
<name>A0A8A3S8B0_9EURY</name>
<dbReference type="KEGG" id="maqe:RJ40_12595"/>